<reference evidence="1 2" key="1">
    <citation type="submission" date="2019-08" db="EMBL/GenBank/DDBJ databases">
        <title>In-depth cultivation of the pig gut microbiome towards novel bacterial diversity and tailored functional studies.</title>
        <authorList>
            <person name="Wylensek D."/>
            <person name="Hitch T.C.A."/>
            <person name="Clavel T."/>
        </authorList>
    </citation>
    <scope>NUCLEOTIDE SEQUENCE [LARGE SCALE GENOMIC DNA]</scope>
    <source>
        <strain evidence="1 2">WCA-383-APC-5B</strain>
    </source>
</reference>
<organism evidence="1 2">
    <name type="scientific">Inconstantimicrobium porci</name>
    <dbReference type="NCBI Taxonomy" id="2652291"/>
    <lineage>
        <taxon>Bacteria</taxon>
        <taxon>Bacillati</taxon>
        <taxon>Bacillota</taxon>
        <taxon>Clostridia</taxon>
        <taxon>Eubacteriales</taxon>
        <taxon>Clostridiaceae</taxon>
        <taxon>Inconstantimicrobium</taxon>
    </lineage>
</organism>
<proteinExistence type="predicted"/>
<evidence type="ECO:0000313" key="1">
    <source>
        <dbReference type="EMBL" id="MSR92438.1"/>
    </source>
</evidence>
<evidence type="ECO:0008006" key="3">
    <source>
        <dbReference type="Google" id="ProtNLM"/>
    </source>
</evidence>
<accession>A0A7X2N0I0</accession>
<dbReference type="EMBL" id="VULX01000031">
    <property type="protein sequence ID" value="MSR92438.1"/>
    <property type="molecule type" value="Genomic_DNA"/>
</dbReference>
<sequence>MLLKNKFIKYMCINKIPFKENEDTVFLQIKGNSKDKYELYVRFEDENIAVGLMNALAFDKSKEIEVLEVLNELNSLEDNYIKFRSLDDMIIADTIIPITDKSVNFRKLEKFVLDFVSTLEMYLQDIYEVIE</sequence>
<dbReference type="Proteomes" id="UP000460287">
    <property type="component" value="Unassembled WGS sequence"/>
</dbReference>
<dbReference type="RefSeq" id="WP_154532336.1">
    <property type="nucleotide sequence ID" value="NZ_JAQXTV010000193.1"/>
</dbReference>
<protein>
    <recommendedName>
        <fullName evidence="3">Sensory transduction regulator</fullName>
    </recommendedName>
</protein>
<dbReference type="AlphaFoldDB" id="A0A7X2N0I0"/>
<name>A0A7X2N0I0_9CLOT</name>
<evidence type="ECO:0000313" key="2">
    <source>
        <dbReference type="Proteomes" id="UP000460287"/>
    </source>
</evidence>
<gene>
    <name evidence="1" type="ORF">FYJ33_13810</name>
</gene>
<keyword evidence="2" id="KW-1185">Reference proteome</keyword>
<comment type="caution">
    <text evidence="1">The sequence shown here is derived from an EMBL/GenBank/DDBJ whole genome shotgun (WGS) entry which is preliminary data.</text>
</comment>